<evidence type="ECO:0000313" key="3">
    <source>
        <dbReference type="EMBL" id="PJB87815.1"/>
    </source>
</evidence>
<keyword evidence="1" id="KW-0378">Hydrolase</keyword>
<dbReference type="PANTHER" id="PTHR43736:SF1">
    <property type="entry name" value="DIHYDRONEOPTERIN TRIPHOSPHATE DIPHOSPHATASE"/>
    <property type="match status" value="1"/>
</dbReference>
<sequence>MKKNIISVVIIVIRHKNNYLLTHRVNEDDEDHHFQDHWQIPGGGQEYMERLEDTARREAKEELGLDIKIQKFIPKVFDAIRSDWHGVLHCFLCKIIDKNQKITLNEEADRFAWFTVEEIKNLPAFPDTYGIILEAEKLK</sequence>
<dbReference type="AlphaFoldDB" id="A0A2M8DBM3"/>
<dbReference type="InterPro" id="IPR000086">
    <property type="entry name" value="NUDIX_hydrolase_dom"/>
</dbReference>
<dbReference type="SUPFAM" id="SSF55811">
    <property type="entry name" value="Nudix"/>
    <property type="match status" value="1"/>
</dbReference>
<dbReference type="PROSITE" id="PS51462">
    <property type="entry name" value="NUDIX"/>
    <property type="match status" value="1"/>
</dbReference>
<gene>
    <name evidence="3" type="ORF">CO083_05050</name>
</gene>
<dbReference type="CDD" id="cd02883">
    <property type="entry name" value="NUDIX_Hydrolase"/>
    <property type="match status" value="1"/>
</dbReference>
<dbReference type="EMBL" id="PFTH01000183">
    <property type="protein sequence ID" value="PJB87815.1"/>
    <property type="molecule type" value="Genomic_DNA"/>
</dbReference>
<organism evidence="3 4">
    <name type="scientific">Candidatus Roizmanbacteria bacterium CG_4_9_14_0_8_um_filter_34_12</name>
    <dbReference type="NCBI Taxonomy" id="1974840"/>
    <lineage>
        <taxon>Bacteria</taxon>
        <taxon>Candidatus Roizmaniibacteriota</taxon>
    </lineage>
</organism>
<dbReference type="Pfam" id="PF00293">
    <property type="entry name" value="NUDIX"/>
    <property type="match status" value="1"/>
</dbReference>
<dbReference type="GO" id="GO:0016787">
    <property type="term" value="F:hydrolase activity"/>
    <property type="evidence" value="ECO:0007669"/>
    <property type="project" value="UniProtKB-KW"/>
</dbReference>
<name>A0A2M8DBM3_9BACT</name>
<reference evidence="4" key="1">
    <citation type="submission" date="2017-09" db="EMBL/GenBank/DDBJ databases">
        <title>Depth-based differentiation of microbial function through sediment-hosted aquifers and enrichment of novel symbionts in the deep terrestrial subsurface.</title>
        <authorList>
            <person name="Probst A.J."/>
            <person name="Ladd B."/>
            <person name="Jarett J.K."/>
            <person name="Geller-Mcgrath D.E."/>
            <person name="Sieber C.M.K."/>
            <person name="Emerson J.B."/>
            <person name="Anantharaman K."/>
            <person name="Thomas B.C."/>
            <person name="Malmstrom R."/>
            <person name="Stieglmeier M."/>
            <person name="Klingl A."/>
            <person name="Woyke T."/>
            <person name="Ryan C.M."/>
            <person name="Banfield J.F."/>
        </authorList>
    </citation>
    <scope>NUCLEOTIDE SEQUENCE [LARGE SCALE GENOMIC DNA]</scope>
</reference>
<dbReference type="PANTHER" id="PTHR43736">
    <property type="entry name" value="ADP-RIBOSE PYROPHOSPHATASE"/>
    <property type="match status" value="1"/>
</dbReference>
<evidence type="ECO:0000256" key="1">
    <source>
        <dbReference type="ARBA" id="ARBA00022801"/>
    </source>
</evidence>
<dbReference type="Proteomes" id="UP000229706">
    <property type="component" value="Unassembled WGS sequence"/>
</dbReference>
<dbReference type="Gene3D" id="3.90.79.10">
    <property type="entry name" value="Nucleoside Triphosphate Pyrophosphohydrolase"/>
    <property type="match status" value="1"/>
</dbReference>
<protein>
    <recommendedName>
        <fullName evidence="2">Nudix hydrolase domain-containing protein</fullName>
    </recommendedName>
</protein>
<feature type="domain" description="Nudix hydrolase" evidence="2">
    <location>
        <begin position="3"/>
        <end position="139"/>
    </location>
</feature>
<evidence type="ECO:0000259" key="2">
    <source>
        <dbReference type="PROSITE" id="PS51462"/>
    </source>
</evidence>
<comment type="caution">
    <text evidence="3">The sequence shown here is derived from an EMBL/GenBank/DDBJ whole genome shotgun (WGS) entry which is preliminary data.</text>
</comment>
<evidence type="ECO:0000313" key="4">
    <source>
        <dbReference type="Proteomes" id="UP000229706"/>
    </source>
</evidence>
<dbReference type="PROSITE" id="PS00893">
    <property type="entry name" value="NUDIX_BOX"/>
    <property type="match status" value="1"/>
</dbReference>
<dbReference type="InterPro" id="IPR020084">
    <property type="entry name" value="NUDIX_hydrolase_CS"/>
</dbReference>
<dbReference type="InterPro" id="IPR015797">
    <property type="entry name" value="NUDIX_hydrolase-like_dom_sf"/>
</dbReference>
<proteinExistence type="predicted"/>
<accession>A0A2M8DBM3</accession>